<organism evidence="3 4">
    <name type="scientific">Corynespora cassiicola Philippines</name>
    <dbReference type="NCBI Taxonomy" id="1448308"/>
    <lineage>
        <taxon>Eukaryota</taxon>
        <taxon>Fungi</taxon>
        <taxon>Dikarya</taxon>
        <taxon>Ascomycota</taxon>
        <taxon>Pezizomycotina</taxon>
        <taxon>Dothideomycetes</taxon>
        <taxon>Pleosporomycetidae</taxon>
        <taxon>Pleosporales</taxon>
        <taxon>Corynesporascaceae</taxon>
        <taxon>Corynespora</taxon>
    </lineage>
</organism>
<protein>
    <recommendedName>
        <fullName evidence="2">DUF6594 domain-containing protein</fullName>
    </recommendedName>
</protein>
<dbReference type="AlphaFoldDB" id="A0A2T2NDV5"/>
<accession>A0A2T2NDV5</accession>
<dbReference type="PANTHER" id="PTHR34502">
    <property type="entry name" value="DUF6594 DOMAIN-CONTAINING PROTEIN-RELATED"/>
    <property type="match status" value="1"/>
</dbReference>
<keyword evidence="1" id="KW-0812">Transmembrane</keyword>
<dbReference type="Pfam" id="PF20237">
    <property type="entry name" value="DUF6594"/>
    <property type="match status" value="1"/>
</dbReference>
<dbReference type="PANTHER" id="PTHR34502:SF5">
    <property type="entry name" value="DUF6594 DOMAIN-CONTAINING PROTEIN"/>
    <property type="match status" value="1"/>
</dbReference>
<feature type="transmembrane region" description="Helical" evidence="1">
    <location>
        <begin position="277"/>
        <end position="294"/>
    </location>
</feature>
<feature type="transmembrane region" description="Helical" evidence="1">
    <location>
        <begin position="300"/>
        <end position="316"/>
    </location>
</feature>
<evidence type="ECO:0000259" key="2">
    <source>
        <dbReference type="Pfam" id="PF20237"/>
    </source>
</evidence>
<reference evidence="3 4" key="1">
    <citation type="journal article" date="2018" name="Front. Microbiol.">
        <title>Genome-Wide Analysis of Corynespora cassiicola Leaf Fall Disease Putative Effectors.</title>
        <authorList>
            <person name="Lopez D."/>
            <person name="Ribeiro S."/>
            <person name="Label P."/>
            <person name="Fumanal B."/>
            <person name="Venisse J.S."/>
            <person name="Kohler A."/>
            <person name="de Oliveira R.R."/>
            <person name="Labutti K."/>
            <person name="Lipzen A."/>
            <person name="Lail K."/>
            <person name="Bauer D."/>
            <person name="Ohm R.A."/>
            <person name="Barry K.W."/>
            <person name="Spatafora J."/>
            <person name="Grigoriev I.V."/>
            <person name="Martin F.M."/>
            <person name="Pujade-Renaud V."/>
        </authorList>
    </citation>
    <scope>NUCLEOTIDE SEQUENCE [LARGE SCALE GENOMIC DNA]</scope>
    <source>
        <strain evidence="3 4">Philippines</strain>
    </source>
</reference>
<dbReference type="InterPro" id="IPR046529">
    <property type="entry name" value="DUF6594"/>
</dbReference>
<name>A0A2T2NDV5_CORCC</name>
<evidence type="ECO:0000313" key="3">
    <source>
        <dbReference type="EMBL" id="PSN63416.1"/>
    </source>
</evidence>
<proteinExistence type="predicted"/>
<evidence type="ECO:0000256" key="1">
    <source>
        <dbReference type="SAM" id="Phobius"/>
    </source>
</evidence>
<dbReference type="EMBL" id="KZ678140">
    <property type="protein sequence ID" value="PSN63416.1"/>
    <property type="molecule type" value="Genomic_DNA"/>
</dbReference>
<keyword evidence="1" id="KW-1133">Transmembrane helix</keyword>
<keyword evidence="1" id="KW-0472">Membrane</keyword>
<evidence type="ECO:0000313" key="4">
    <source>
        <dbReference type="Proteomes" id="UP000240883"/>
    </source>
</evidence>
<dbReference type="Proteomes" id="UP000240883">
    <property type="component" value="Unassembled WGS sequence"/>
</dbReference>
<feature type="transmembrane region" description="Helical" evidence="1">
    <location>
        <begin position="247"/>
        <end position="270"/>
    </location>
</feature>
<keyword evidence="4" id="KW-1185">Reference proteome</keyword>
<sequence>MAGHSAYEMTPLGISVRDHNVQNERHEAGRPVSNLGDNKERHETGYPQLSYFFARYPRYLHLRRFAGLASRTLLRRQYKLIGLEERLLDFENSHGLGLAYKEMYPRDGEQHQAVPDENREIILKRYSELHGEIEENLREYEEALIRFDKLGSKIYDSCEIDAIQRFRESTKGCDGRMEGAADSAVWGSITNTRSHASDLIEVVHRPQQSIVVKFIIDRGIKWVNQMRWRKRSDALGYSSFSIPFCEAITLAVGNIAVSALVYFTVTLLLFYDSKARGIIIFIVIATMLTCFGVLFKNEQFLLVLAAVSAVFVSLLVKDAD</sequence>
<gene>
    <name evidence="3" type="ORF">BS50DRAFT_624158</name>
</gene>
<feature type="domain" description="DUF6594" evidence="2">
    <location>
        <begin position="46"/>
        <end position="312"/>
    </location>
</feature>
<dbReference type="OrthoDB" id="3795595at2759"/>